<dbReference type="AlphaFoldDB" id="G3H0V5"/>
<accession>G3H0V5</accession>
<name>G3H0V5_CRIGR</name>
<dbReference type="EMBL" id="JH000098">
    <property type="protein sequence ID" value="EGV97215.1"/>
    <property type="molecule type" value="Genomic_DNA"/>
</dbReference>
<organism evidence="1 2">
    <name type="scientific">Cricetulus griseus</name>
    <name type="common">Chinese hamster</name>
    <name type="synonym">Cricetulus barabensis griseus</name>
    <dbReference type="NCBI Taxonomy" id="10029"/>
    <lineage>
        <taxon>Eukaryota</taxon>
        <taxon>Metazoa</taxon>
        <taxon>Chordata</taxon>
        <taxon>Craniata</taxon>
        <taxon>Vertebrata</taxon>
        <taxon>Euteleostomi</taxon>
        <taxon>Mammalia</taxon>
        <taxon>Eutheria</taxon>
        <taxon>Euarchontoglires</taxon>
        <taxon>Glires</taxon>
        <taxon>Rodentia</taxon>
        <taxon>Myomorpha</taxon>
        <taxon>Muroidea</taxon>
        <taxon>Cricetidae</taxon>
        <taxon>Cricetinae</taxon>
        <taxon>Cricetulus</taxon>
    </lineage>
</organism>
<evidence type="ECO:0000313" key="2">
    <source>
        <dbReference type="Proteomes" id="UP000001075"/>
    </source>
</evidence>
<dbReference type="InParanoid" id="G3H0V5"/>
<dbReference type="Proteomes" id="UP000001075">
    <property type="component" value="Unassembled WGS sequence"/>
</dbReference>
<sequence length="53" mass="6286">MSFRLAPLRDKHQKLASTEDTFDEQVREKMAMIRWPRPEITNVHILLLLDTHG</sequence>
<reference evidence="2" key="1">
    <citation type="journal article" date="2011" name="Nat. Biotechnol.">
        <title>The genomic sequence of the Chinese hamster ovary (CHO)-K1 cell line.</title>
        <authorList>
            <person name="Xu X."/>
            <person name="Nagarajan H."/>
            <person name="Lewis N.E."/>
            <person name="Pan S."/>
            <person name="Cai Z."/>
            <person name="Liu X."/>
            <person name="Chen W."/>
            <person name="Xie M."/>
            <person name="Wang W."/>
            <person name="Hammond S."/>
            <person name="Andersen M.R."/>
            <person name="Neff N."/>
            <person name="Passarelli B."/>
            <person name="Koh W."/>
            <person name="Fan H.C."/>
            <person name="Wang J."/>
            <person name="Gui Y."/>
            <person name="Lee K.H."/>
            <person name="Betenbaugh M.J."/>
            <person name="Quake S.R."/>
            <person name="Famili I."/>
            <person name="Palsson B.O."/>
            <person name="Wang J."/>
        </authorList>
    </citation>
    <scope>NUCLEOTIDE SEQUENCE [LARGE SCALE GENOMIC DNA]</scope>
    <source>
        <strain evidence="2">CHO K1 cell line</strain>
    </source>
</reference>
<protein>
    <submittedName>
        <fullName evidence="1">Uncharacterized protein</fullName>
    </submittedName>
</protein>
<evidence type="ECO:0000313" key="1">
    <source>
        <dbReference type="EMBL" id="EGV97215.1"/>
    </source>
</evidence>
<gene>
    <name evidence="1" type="ORF">I79_003774</name>
</gene>
<proteinExistence type="predicted"/>